<keyword evidence="4" id="KW-0548">Nucleotidyltransferase</keyword>
<evidence type="ECO:0000256" key="2">
    <source>
        <dbReference type="ARBA" id="ARBA00034247"/>
    </source>
</evidence>
<sequence length="342" mass="37201">MESIVQRLSQTVAAAKSLQALTRPLLEMLVEVTRLESAYLTTVDEEHGVQTVLYVLNAGTLQMTEGLQVPWKDTLCKRALAEGRMYTGNVAECWGDSAAARKLGIQTYMSMPVCFTSGQLYGTLCAASCESEPLAPEAESVLRLFARIVAGFAEREQLVQELQRVNRELASLAMLDALTGLPNRRSLTEELQRVIAHCRRSREWVLVGFVDLDHFKEINDRYGHEAGDALLCTLATQLAAAVRSSDMLARFGGDEFVMVGMGPGLDDDGDQIARDLQRRLFEASSACIELPGGGQLAYQGASVGVVCLPPDGTDLDDALQKADAAMYRTKAARRKQSAGAAH</sequence>
<dbReference type="EMBL" id="JBHUMV010000004">
    <property type="protein sequence ID" value="MFD2754505.1"/>
    <property type="molecule type" value="Genomic_DNA"/>
</dbReference>
<dbReference type="InterPro" id="IPR029787">
    <property type="entry name" value="Nucleotide_cyclase"/>
</dbReference>
<dbReference type="PANTHER" id="PTHR45138">
    <property type="entry name" value="REGULATORY COMPONENTS OF SENSORY TRANSDUCTION SYSTEM"/>
    <property type="match status" value="1"/>
</dbReference>
<proteinExistence type="predicted"/>
<dbReference type="SUPFAM" id="SSF55073">
    <property type="entry name" value="Nucleotide cyclase"/>
    <property type="match status" value="1"/>
</dbReference>
<reference evidence="5" key="1">
    <citation type="journal article" date="2019" name="Int. J. Syst. Evol. Microbiol.">
        <title>The Global Catalogue of Microorganisms (GCM) 10K type strain sequencing project: providing services to taxonomists for standard genome sequencing and annotation.</title>
        <authorList>
            <consortium name="The Broad Institute Genomics Platform"/>
            <consortium name="The Broad Institute Genome Sequencing Center for Infectious Disease"/>
            <person name="Wu L."/>
            <person name="Ma J."/>
        </authorList>
    </citation>
    <scope>NUCLEOTIDE SEQUENCE [LARGE SCALE GENOMIC DNA]</scope>
    <source>
        <strain evidence="5">TISTR 1906</strain>
    </source>
</reference>
<name>A0ABW5UMQ6_9BURK</name>
<feature type="domain" description="GGDEF" evidence="3">
    <location>
        <begin position="203"/>
        <end position="342"/>
    </location>
</feature>
<evidence type="ECO:0000256" key="1">
    <source>
        <dbReference type="ARBA" id="ARBA00012528"/>
    </source>
</evidence>
<dbReference type="Gene3D" id="3.30.70.270">
    <property type="match status" value="1"/>
</dbReference>
<comment type="catalytic activity">
    <reaction evidence="2">
        <text>2 GTP = 3',3'-c-di-GMP + 2 diphosphate</text>
        <dbReference type="Rhea" id="RHEA:24898"/>
        <dbReference type="ChEBI" id="CHEBI:33019"/>
        <dbReference type="ChEBI" id="CHEBI:37565"/>
        <dbReference type="ChEBI" id="CHEBI:58805"/>
        <dbReference type="EC" id="2.7.7.65"/>
    </reaction>
</comment>
<evidence type="ECO:0000313" key="4">
    <source>
        <dbReference type="EMBL" id="MFD2754505.1"/>
    </source>
</evidence>
<comment type="caution">
    <text evidence="4">The sequence shown here is derived from an EMBL/GenBank/DDBJ whole genome shotgun (WGS) entry which is preliminary data.</text>
</comment>
<dbReference type="InterPro" id="IPR000160">
    <property type="entry name" value="GGDEF_dom"/>
</dbReference>
<dbReference type="Proteomes" id="UP001597463">
    <property type="component" value="Unassembled WGS sequence"/>
</dbReference>
<dbReference type="SMART" id="SM00065">
    <property type="entry name" value="GAF"/>
    <property type="match status" value="1"/>
</dbReference>
<dbReference type="InterPro" id="IPR003018">
    <property type="entry name" value="GAF"/>
</dbReference>
<organism evidence="4 5">
    <name type="scientific">Comamonas terrae</name>
    <dbReference type="NCBI Taxonomy" id="673548"/>
    <lineage>
        <taxon>Bacteria</taxon>
        <taxon>Pseudomonadati</taxon>
        <taxon>Pseudomonadota</taxon>
        <taxon>Betaproteobacteria</taxon>
        <taxon>Burkholderiales</taxon>
        <taxon>Comamonadaceae</taxon>
        <taxon>Comamonas</taxon>
    </lineage>
</organism>
<dbReference type="InterPro" id="IPR050469">
    <property type="entry name" value="Diguanylate_Cyclase"/>
</dbReference>
<keyword evidence="4" id="KW-0808">Transferase</keyword>
<dbReference type="InterPro" id="IPR043128">
    <property type="entry name" value="Rev_trsase/Diguanyl_cyclase"/>
</dbReference>
<dbReference type="InterPro" id="IPR029016">
    <property type="entry name" value="GAF-like_dom_sf"/>
</dbReference>
<accession>A0ABW5UMQ6</accession>
<evidence type="ECO:0000259" key="3">
    <source>
        <dbReference type="PROSITE" id="PS50887"/>
    </source>
</evidence>
<keyword evidence="5" id="KW-1185">Reference proteome</keyword>
<dbReference type="RefSeq" id="WP_066477592.1">
    <property type="nucleotide sequence ID" value="NZ_BCNT01000007.1"/>
</dbReference>
<dbReference type="SUPFAM" id="SSF55781">
    <property type="entry name" value="GAF domain-like"/>
    <property type="match status" value="1"/>
</dbReference>
<protein>
    <recommendedName>
        <fullName evidence="1">diguanylate cyclase</fullName>
        <ecNumber evidence="1">2.7.7.65</ecNumber>
    </recommendedName>
</protein>
<gene>
    <name evidence="4" type="ORF">ACFSW6_10435</name>
</gene>
<dbReference type="Gene3D" id="3.30.450.40">
    <property type="match status" value="1"/>
</dbReference>
<dbReference type="Pfam" id="PF13185">
    <property type="entry name" value="GAF_2"/>
    <property type="match status" value="1"/>
</dbReference>
<dbReference type="Pfam" id="PF00990">
    <property type="entry name" value="GGDEF"/>
    <property type="match status" value="1"/>
</dbReference>
<dbReference type="PANTHER" id="PTHR45138:SF9">
    <property type="entry name" value="DIGUANYLATE CYCLASE DGCM-RELATED"/>
    <property type="match status" value="1"/>
</dbReference>
<dbReference type="GO" id="GO:0052621">
    <property type="term" value="F:diguanylate cyclase activity"/>
    <property type="evidence" value="ECO:0007669"/>
    <property type="project" value="UniProtKB-EC"/>
</dbReference>
<dbReference type="EC" id="2.7.7.65" evidence="1"/>
<dbReference type="CDD" id="cd01949">
    <property type="entry name" value="GGDEF"/>
    <property type="match status" value="1"/>
</dbReference>
<dbReference type="PROSITE" id="PS50887">
    <property type="entry name" value="GGDEF"/>
    <property type="match status" value="1"/>
</dbReference>
<evidence type="ECO:0000313" key="5">
    <source>
        <dbReference type="Proteomes" id="UP001597463"/>
    </source>
</evidence>
<dbReference type="SMART" id="SM00267">
    <property type="entry name" value="GGDEF"/>
    <property type="match status" value="1"/>
</dbReference>
<dbReference type="NCBIfam" id="TIGR00254">
    <property type="entry name" value="GGDEF"/>
    <property type="match status" value="1"/>
</dbReference>